<proteinExistence type="predicted"/>
<dbReference type="Gene3D" id="2.60.120.10">
    <property type="entry name" value="Jelly Rolls"/>
    <property type="match status" value="1"/>
</dbReference>
<dbReference type="EMBL" id="JAMWBK010000001">
    <property type="protein sequence ID" value="KAJ8908359.1"/>
    <property type="molecule type" value="Genomic_DNA"/>
</dbReference>
<dbReference type="InterPro" id="IPR014710">
    <property type="entry name" value="RmlC-like_jellyroll"/>
</dbReference>
<feature type="transmembrane region" description="Helical" evidence="1">
    <location>
        <begin position="6"/>
        <end position="24"/>
    </location>
</feature>
<dbReference type="InterPro" id="IPR013096">
    <property type="entry name" value="Cupin_2"/>
</dbReference>
<dbReference type="Pfam" id="PF07883">
    <property type="entry name" value="Cupin_2"/>
    <property type="match status" value="1"/>
</dbReference>
<comment type="caution">
    <text evidence="3">The sequence shown here is derived from an EMBL/GenBank/DDBJ whole genome shotgun (WGS) entry which is preliminary data.</text>
</comment>
<evidence type="ECO:0000259" key="2">
    <source>
        <dbReference type="Pfam" id="PF07883"/>
    </source>
</evidence>
<evidence type="ECO:0000313" key="4">
    <source>
        <dbReference type="Proteomes" id="UP001157974"/>
    </source>
</evidence>
<gene>
    <name evidence="3" type="ORF">NDN08_005069</name>
</gene>
<keyword evidence="1" id="KW-0812">Transmembrane</keyword>
<dbReference type="Proteomes" id="UP001157974">
    <property type="component" value="Unassembled WGS sequence"/>
</dbReference>
<reference evidence="3 4" key="1">
    <citation type="journal article" date="2023" name="Nat. Commun.">
        <title>Origin of minicircular mitochondrial genomes in red algae.</title>
        <authorList>
            <person name="Lee Y."/>
            <person name="Cho C.H."/>
            <person name="Lee Y.M."/>
            <person name="Park S.I."/>
            <person name="Yang J.H."/>
            <person name="West J.A."/>
            <person name="Bhattacharya D."/>
            <person name="Yoon H.S."/>
        </authorList>
    </citation>
    <scope>NUCLEOTIDE SEQUENCE [LARGE SCALE GENOMIC DNA]</scope>
    <source>
        <strain evidence="3 4">CCMP1338</strain>
        <tissue evidence="3">Whole cell</tissue>
    </source>
</reference>
<accession>A0AAV8V0I5</accession>
<dbReference type="SUPFAM" id="SSF51182">
    <property type="entry name" value="RmlC-like cupins"/>
    <property type="match status" value="1"/>
</dbReference>
<sequence length="158" mass="17055">MNVPAPVLLILVCSEVLLVAHFFFGGSKALPDVSPYVHLENIPFESVSHDEDIFKQLLTVTVALGHTPLLQVLVRNGEIPHITQVARSELKPGQIASENWHVDMYEVFLVLSGNGTLILDGEALAMTPGACIRVAPPKKHKILASETDSLVIVGFAVA</sequence>
<protein>
    <recommendedName>
        <fullName evidence="2">Cupin type-2 domain-containing protein</fullName>
    </recommendedName>
</protein>
<keyword evidence="1" id="KW-1133">Transmembrane helix</keyword>
<feature type="domain" description="Cupin type-2" evidence="2">
    <location>
        <begin position="88"/>
        <end position="149"/>
    </location>
</feature>
<evidence type="ECO:0000313" key="3">
    <source>
        <dbReference type="EMBL" id="KAJ8908359.1"/>
    </source>
</evidence>
<organism evidence="3 4">
    <name type="scientific">Rhodosorus marinus</name>
    <dbReference type="NCBI Taxonomy" id="101924"/>
    <lineage>
        <taxon>Eukaryota</taxon>
        <taxon>Rhodophyta</taxon>
        <taxon>Stylonematophyceae</taxon>
        <taxon>Stylonematales</taxon>
        <taxon>Stylonemataceae</taxon>
        <taxon>Rhodosorus</taxon>
    </lineage>
</organism>
<dbReference type="InterPro" id="IPR011051">
    <property type="entry name" value="RmlC_Cupin_sf"/>
</dbReference>
<keyword evidence="1" id="KW-0472">Membrane</keyword>
<keyword evidence="4" id="KW-1185">Reference proteome</keyword>
<dbReference type="AlphaFoldDB" id="A0AAV8V0I5"/>
<evidence type="ECO:0000256" key="1">
    <source>
        <dbReference type="SAM" id="Phobius"/>
    </source>
</evidence>
<name>A0AAV8V0I5_9RHOD</name>